<evidence type="ECO:0000313" key="1">
    <source>
        <dbReference type="EMBL" id="ASY47152.1"/>
    </source>
</evidence>
<dbReference type="EMBL" id="CP022751">
    <property type="protein sequence ID" value="ASY47152.1"/>
    <property type="molecule type" value="Genomic_DNA"/>
</dbReference>
<reference evidence="1 2" key="1">
    <citation type="submission" date="2017-08" db="EMBL/GenBank/DDBJ databases">
        <title>Whole Genome Sequence of Sphingobium hydrophobicum C1: Insights into Adaption to the Electronic-waste Contaminated Sediment.</title>
        <authorList>
            <person name="Song D."/>
            <person name="Chen X."/>
            <person name="Xu M."/>
        </authorList>
    </citation>
    <scope>NUCLEOTIDE SEQUENCE [LARGE SCALE GENOMIC DNA]</scope>
    <source>
        <strain evidence="1 2">C1</strain>
        <plasmid evidence="1 2">p5</plasmid>
    </source>
</reference>
<name>A0A249N0V9_SPHXE</name>
<geneLocation type="plasmid" evidence="1 2">
    <name>p5</name>
</geneLocation>
<dbReference type="Proteomes" id="UP000217141">
    <property type="component" value="Plasmid p5"/>
</dbReference>
<protein>
    <submittedName>
        <fullName evidence="1">Uncharacterized protein</fullName>
    </submittedName>
</protein>
<evidence type="ECO:0000313" key="2">
    <source>
        <dbReference type="Proteomes" id="UP000217141"/>
    </source>
</evidence>
<gene>
    <name evidence="1" type="ORF">CJD35_22065</name>
</gene>
<keyword evidence="1" id="KW-0614">Plasmid</keyword>
<dbReference type="AlphaFoldDB" id="A0A249N0V9"/>
<sequence length="84" mass="9146">MVCLLAILSSNFGYFPRQTGLSRVRCIQLSSQIGQFRSQILCLFESCRLLKLALSACMLQRIGQGLFLGGQSGDGITTLARFAA</sequence>
<organism evidence="1 2">
    <name type="scientific">Sphingobium xenophagum</name>
    <dbReference type="NCBI Taxonomy" id="121428"/>
    <lineage>
        <taxon>Bacteria</taxon>
        <taxon>Pseudomonadati</taxon>
        <taxon>Pseudomonadota</taxon>
        <taxon>Alphaproteobacteria</taxon>
        <taxon>Sphingomonadales</taxon>
        <taxon>Sphingomonadaceae</taxon>
        <taxon>Sphingobium</taxon>
    </lineage>
</organism>
<accession>A0A249N0V9</accession>
<dbReference type="KEGG" id="shyd:CJD35_22065"/>
<proteinExistence type="predicted"/>